<reference evidence="7" key="2">
    <citation type="submission" date="2017-11" db="EMBL/GenBank/DDBJ databases">
        <authorList>
            <person name="Das S.K."/>
        </authorList>
    </citation>
    <scope>NUCLEOTIDE SEQUENCE</scope>
    <source>
        <strain evidence="7">S4-41</strain>
    </source>
</reference>
<evidence type="ECO:0000256" key="1">
    <source>
        <dbReference type="ARBA" id="ARBA00011073"/>
    </source>
</evidence>
<dbReference type="PANTHER" id="PTHR43806">
    <property type="entry name" value="PEPTIDASE S8"/>
    <property type="match status" value="1"/>
</dbReference>
<feature type="domain" description="Peptidase S8/S53" evidence="6">
    <location>
        <begin position="275"/>
        <end position="624"/>
    </location>
</feature>
<dbReference type="PANTHER" id="PTHR43806:SF11">
    <property type="entry name" value="CEREVISIN-RELATED"/>
    <property type="match status" value="1"/>
</dbReference>
<accession>A0ABT6I2D5</accession>
<dbReference type="InterPro" id="IPR034074">
    <property type="entry name" value="Y4bN_pept_dom"/>
</dbReference>
<dbReference type="InterPro" id="IPR036852">
    <property type="entry name" value="Peptidase_S8/S53_dom_sf"/>
</dbReference>
<comment type="similarity">
    <text evidence="1">Belongs to the peptidase S8 family.</text>
</comment>
<keyword evidence="8" id="KW-1185">Reference proteome</keyword>
<keyword evidence="4" id="KW-0720">Serine protease</keyword>
<name>A0ABT6I2D5_9GAMM</name>
<evidence type="ECO:0000259" key="6">
    <source>
        <dbReference type="Pfam" id="PF00082"/>
    </source>
</evidence>
<dbReference type="InterPro" id="IPR015500">
    <property type="entry name" value="Peptidase_S8_subtilisin-rel"/>
</dbReference>
<keyword evidence="2" id="KW-0645">Protease</keyword>
<protein>
    <submittedName>
        <fullName evidence="7">Subtilase</fullName>
    </submittedName>
</protein>
<feature type="region of interest" description="Disordered" evidence="5">
    <location>
        <begin position="21"/>
        <end position="42"/>
    </location>
</feature>
<comment type="caution">
    <text evidence="7">The sequence shown here is derived from an EMBL/GenBank/DDBJ whole genome shotgun (WGS) entry which is preliminary data.</text>
</comment>
<dbReference type="PRINTS" id="PR00723">
    <property type="entry name" value="SUBTILISIN"/>
</dbReference>
<dbReference type="InterPro" id="IPR000209">
    <property type="entry name" value="Peptidase_S8/S53_dom"/>
</dbReference>
<dbReference type="Gene3D" id="3.40.50.200">
    <property type="entry name" value="Peptidase S8/S53 domain"/>
    <property type="match status" value="1"/>
</dbReference>
<dbReference type="Proteomes" id="UP001162135">
    <property type="component" value="Unassembled WGS sequence"/>
</dbReference>
<reference evidence="7" key="1">
    <citation type="journal article" date="2015" name="Antonie Van Leeuwenhoek">
        <title>Comparative 16S rRNA signatures and multilocus sequence analysis for the genus Salinicola and description of Salinicola acroporae sp. nov., isolated from coral Acropora digitifera.</title>
        <authorList>
            <person name="Lepcha R.T."/>
            <person name="Poddar A."/>
            <person name="Schumann P."/>
            <person name="Das S.K."/>
        </authorList>
    </citation>
    <scope>NUCLEOTIDE SEQUENCE</scope>
    <source>
        <strain evidence="7">S4-41</strain>
    </source>
</reference>
<sequence>MAERKPHILLDGFASHEAFRSRRTGRNPVIPPQDRNSHGRSLSHRYSGVLSQFQSQREQAPEPVTEDIGIYVEIIGAPGCDLPLDSLDTSRDFKLRSCRKVDGREVAVVFIPESRRDVFQRKIDQYLDPDKDGKGGPRNHNLIDSIFEIKLADLRSFWTDDVSLYPADPQQQVWWELWLKKRPEDEDPIQIAHQLAERIGAQLGNTSLSFFDSVVILIKVSAHQLERAPELIANLEELRPAKETPNVLIALSPKEQHEWAEDLKGRLHLGETASAVVTILDTGVNYNHPLLGEIFTEQQAERWHPDWPGYDDFNPTNPLAPFNDHGSRQAGLAAFGDLHAALVSSEPIMLNHRIESARILPPAGNNDPELYGAITVGTAAKLEVGMPDCSRVYSLAVTAAPEREGGQPSSWSAEIDQFSSGMEDGKQRLFVISAGNNGDISPDLDCWEQVHLAQIEDPAQAWNALTVGAYTEKTTNDDPSFNGWSPLAESGDVAPATRSAVNWAWRKHAPYKPDVVAEGGNRLLSPDATEVSNADVISLLTTSGRTTGQLFETTADTSAACALVSRQAAILMAEYPEYWPETIRALIAHSAEWTPKMWERFGLLHQQHSPKLSKETMLRCVGYGVPDLERARYSASHALTLIAQDSLQPFAKDADASNSDDPKLNEMQLYQLPWPIEVLQQLSPELEVKLRVTLSYFIEPNPGRRGYRRRYSYQSHGLRFEVIRPGQSLENFRASINQKANEETEDYSGPEGANDGWQLGLQLRTRGALHSDIWTGAAADLADMHTTAVYPVGGWWKYRTAQDRWQNSVRYSLIVSVDVPDESIDIYSVVENLVETAVEVSTEI</sequence>
<keyword evidence="3" id="KW-0378">Hydrolase</keyword>
<proteinExistence type="inferred from homology"/>
<dbReference type="CDD" id="cd04847">
    <property type="entry name" value="Peptidases_S8_Subtilisin_like_2"/>
    <property type="match status" value="1"/>
</dbReference>
<dbReference type="EMBL" id="PGFS01000001">
    <property type="protein sequence ID" value="MDH4571701.1"/>
    <property type="molecule type" value="Genomic_DNA"/>
</dbReference>
<gene>
    <name evidence="7" type="ORF">CUR86_03945</name>
</gene>
<evidence type="ECO:0000256" key="2">
    <source>
        <dbReference type="ARBA" id="ARBA00022670"/>
    </source>
</evidence>
<evidence type="ECO:0000256" key="3">
    <source>
        <dbReference type="ARBA" id="ARBA00022801"/>
    </source>
</evidence>
<organism evidence="7 8">
    <name type="scientific">Salinicola acroporae</name>
    <dbReference type="NCBI Taxonomy" id="1541440"/>
    <lineage>
        <taxon>Bacteria</taxon>
        <taxon>Pseudomonadati</taxon>
        <taxon>Pseudomonadota</taxon>
        <taxon>Gammaproteobacteria</taxon>
        <taxon>Oceanospirillales</taxon>
        <taxon>Halomonadaceae</taxon>
        <taxon>Salinicola</taxon>
    </lineage>
</organism>
<evidence type="ECO:0000256" key="5">
    <source>
        <dbReference type="SAM" id="MobiDB-lite"/>
    </source>
</evidence>
<dbReference type="Pfam" id="PF00082">
    <property type="entry name" value="Peptidase_S8"/>
    <property type="match status" value="1"/>
</dbReference>
<dbReference type="InterPro" id="IPR023827">
    <property type="entry name" value="Peptidase_S8_Asp-AS"/>
</dbReference>
<dbReference type="PROSITE" id="PS00136">
    <property type="entry name" value="SUBTILASE_ASP"/>
    <property type="match status" value="1"/>
</dbReference>
<evidence type="ECO:0000313" key="8">
    <source>
        <dbReference type="Proteomes" id="UP001162135"/>
    </source>
</evidence>
<evidence type="ECO:0000313" key="7">
    <source>
        <dbReference type="EMBL" id="MDH4571701.1"/>
    </source>
</evidence>
<evidence type="ECO:0000256" key="4">
    <source>
        <dbReference type="ARBA" id="ARBA00022825"/>
    </source>
</evidence>
<dbReference type="SUPFAM" id="SSF52743">
    <property type="entry name" value="Subtilisin-like"/>
    <property type="match status" value="1"/>
</dbReference>
<dbReference type="InterPro" id="IPR050131">
    <property type="entry name" value="Peptidase_S8_subtilisin-like"/>
</dbReference>